<name>A0A1X2HRL7_SYNRA</name>
<accession>A0A1X2HRL7</accession>
<dbReference type="InParanoid" id="A0A1X2HRL7"/>
<dbReference type="AlphaFoldDB" id="A0A1X2HRL7"/>
<gene>
    <name evidence="1" type="ORF">BCR43DRAFT_519586</name>
</gene>
<dbReference type="EMBL" id="MCGN01000001">
    <property type="protein sequence ID" value="ORZ02222.1"/>
    <property type="molecule type" value="Genomic_DNA"/>
</dbReference>
<protein>
    <submittedName>
        <fullName evidence="1">Uncharacterized protein</fullName>
    </submittedName>
</protein>
<evidence type="ECO:0000313" key="1">
    <source>
        <dbReference type="EMBL" id="ORZ02222.1"/>
    </source>
</evidence>
<dbReference type="STRING" id="13706.A0A1X2HRL7"/>
<keyword evidence="2" id="KW-1185">Reference proteome</keyword>
<dbReference type="Proteomes" id="UP000242180">
    <property type="component" value="Unassembled WGS sequence"/>
</dbReference>
<dbReference type="OrthoDB" id="2250719at2759"/>
<proteinExistence type="predicted"/>
<organism evidence="1 2">
    <name type="scientific">Syncephalastrum racemosum</name>
    <name type="common">Filamentous fungus</name>
    <dbReference type="NCBI Taxonomy" id="13706"/>
    <lineage>
        <taxon>Eukaryota</taxon>
        <taxon>Fungi</taxon>
        <taxon>Fungi incertae sedis</taxon>
        <taxon>Mucoromycota</taxon>
        <taxon>Mucoromycotina</taxon>
        <taxon>Mucoromycetes</taxon>
        <taxon>Mucorales</taxon>
        <taxon>Syncephalastraceae</taxon>
        <taxon>Syncephalastrum</taxon>
    </lineage>
</organism>
<sequence length="412" mass="46040">MQIKTRVLIQGNLINGDGGLECTMEPSASGADVTDSFVNEVDPGQDRPLRKVFVWMKVSAAWLLELPNLKDARHSMSLGRYCTEAKTIILACQTPVQRTVTETNRRKTQLTIRAAGHPQRRSPRLDGRIEHIQNGQHMDGDVWDAMVHECHNQFPLQPLAKARGAWSQEVNGMARSDVNQARRLVQHADVTDDVAFLYSDVYGAILKAYSGDYCADYVNDDTYVQDAFQPLLKTYFPNDDAICREGANGTTDASRCRKQKFEPDAHDRKGGCSVKTNDGCLSQSVLLVEVKPPKNVASKDLVKLGKCLKDVIDKIDEDGVRDAVVCGPLAEGYGCRAFAMHLKFHGLYLMNILRDVVIRDAKHIKMRIGKRASPSIMTLASFESPIRINEEQKRCLLNNLKGDTKRAIRKLN</sequence>
<evidence type="ECO:0000313" key="2">
    <source>
        <dbReference type="Proteomes" id="UP000242180"/>
    </source>
</evidence>
<reference evidence="1 2" key="1">
    <citation type="submission" date="2016-07" db="EMBL/GenBank/DDBJ databases">
        <title>Pervasive Adenine N6-methylation of Active Genes in Fungi.</title>
        <authorList>
            <consortium name="DOE Joint Genome Institute"/>
            <person name="Mondo S.J."/>
            <person name="Dannebaum R.O."/>
            <person name="Kuo R.C."/>
            <person name="Labutti K."/>
            <person name="Haridas S."/>
            <person name="Kuo A."/>
            <person name="Salamov A."/>
            <person name="Ahrendt S.R."/>
            <person name="Lipzen A."/>
            <person name="Sullivan W."/>
            <person name="Andreopoulos W.B."/>
            <person name="Clum A."/>
            <person name="Lindquist E."/>
            <person name="Daum C."/>
            <person name="Ramamoorthy G.K."/>
            <person name="Gryganskyi A."/>
            <person name="Culley D."/>
            <person name="Magnuson J.K."/>
            <person name="James T.Y."/>
            <person name="O'Malley M.A."/>
            <person name="Stajich J.E."/>
            <person name="Spatafora J.W."/>
            <person name="Visel A."/>
            <person name="Grigoriev I.V."/>
        </authorList>
    </citation>
    <scope>NUCLEOTIDE SEQUENCE [LARGE SCALE GENOMIC DNA]</scope>
    <source>
        <strain evidence="1 2">NRRL 2496</strain>
    </source>
</reference>
<comment type="caution">
    <text evidence="1">The sequence shown here is derived from an EMBL/GenBank/DDBJ whole genome shotgun (WGS) entry which is preliminary data.</text>
</comment>